<keyword evidence="1" id="KW-0812">Transmembrane</keyword>
<reference evidence="2 3" key="1">
    <citation type="submission" date="2019-03" db="EMBL/GenBank/DDBJ databases">
        <title>Genomic Encyclopedia of Type Strains, Phase IV (KMG-IV): sequencing the most valuable type-strain genomes for metagenomic binning, comparative biology and taxonomic classification.</title>
        <authorList>
            <person name="Goeker M."/>
        </authorList>
    </citation>
    <scope>NUCLEOTIDE SEQUENCE [LARGE SCALE GENOMIC DNA]</scope>
    <source>
        <strain evidence="2 3">DSM 9035</strain>
    </source>
</reference>
<evidence type="ECO:0000313" key="2">
    <source>
        <dbReference type="EMBL" id="TCT03523.1"/>
    </source>
</evidence>
<evidence type="ECO:0000256" key="1">
    <source>
        <dbReference type="SAM" id="Phobius"/>
    </source>
</evidence>
<sequence length="66" mass="7372">MNTGLTSLAKITEITVIYPFSGMEYLYSAVAGAFFVFFIARQIMMEKEVHEELLDHTSEALPAPAE</sequence>
<keyword evidence="1" id="KW-1133">Transmembrane helix</keyword>
<dbReference type="EMBL" id="SMAI01000009">
    <property type="protein sequence ID" value="TCT03523.1"/>
    <property type="molecule type" value="Genomic_DNA"/>
</dbReference>
<dbReference type="RefSeq" id="WP_132032564.1">
    <property type="nucleotide sequence ID" value="NZ_SMAI01000009.1"/>
</dbReference>
<proteinExistence type="predicted"/>
<accession>A0A4R3LSJ2</accession>
<comment type="caution">
    <text evidence="2">The sequence shown here is derived from an EMBL/GenBank/DDBJ whole genome shotgun (WGS) entry which is preliminary data.</text>
</comment>
<keyword evidence="3" id="KW-1185">Reference proteome</keyword>
<dbReference type="Proteomes" id="UP000294664">
    <property type="component" value="Unassembled WGS sequence"/>
</dbReference>
<organism evidence="2 3">
    <name type="scientific">Aquabacter spiritensis</name>
    <dbReference type="NCBI Taxonomy" id="933073"/>
    <lineage>
        <taxon>Bacteria</taxon>
        <taxon>Pseudomonadati</taxon>
        <taxon>Pseudomonadota</taxon>
        <taxon>Alphaproteobacteria</taxon>
        <taxon>Hyphomicrobiales</taxon>
        <taxon>Xanthobacteraceae</taxon>
        <taxon>Aquabacter</taxon>
    </lineage>
</organism>
<name>A0A4R3LSJ2_9HYPH</name>
<dbReference type="AlphaFoldDB" id="A0A4R3LSJ2"/>
<keyword evidence="1" id="KW-0472">Membrane</keyword>
<evidence type="ECO:0000313" key="3">
    <source>
        <dbReference type="Proteomes" id="UP000294664"/>
    </source>
</evidence>
<feature type="transmembrane region" description="Helical" evidence="1">
    <location>
        <begin position="25"/>
        <end position="44"/>
    </location>
</feature>
<protein>
    <submittedName>
        <fullName evidence="2">Uncharacterized protein</fullName>
    </submittedName>
</protein>
<gene>
    <name evidence="2" type="ORF">EDC64_10973</name>
</gene>